<dbReference type="STRING" id="670580.A0A1X6MQ76"/>
<keyword evidence="2" id="KW-0597">Phosphoprotein</keyword>
<dbReference type="InterPro" id="IPR020459">
    <property type="entry name" value="AMP-binding"/>
</dbReference>
<keyword evidence="3" id="KW-0436">Ligase</keyword>
<dbReference type="EMBL" id="KZ110604">
    <property type="protein sequence ID" value="OSX58551.1"/>
    <property type="molecule type" value="Genomic_DNA"/>
</dbReference>
<evidence type="ECO:0000256" key="3">
    <source>
        <dbReference type="ARBA" id="ARBA00022598"/>
    </source>
</evidence>
<accession>A0A1X6MQ76</accession>
<organism evidence="6 7">
    <name type="scientific">Postia placenta MAD-698-R-SB12</name>
    <dbReference type="NCBI Taxonomy" id="670580"/>
    <lineage>
        <taxon>Eukaryota</taxon>
        <taxon>Fungi</taxon>
        <taxon>Dikarya</taxon>
        <taxon>Basidiomycota</taxon>
        <taxon>Agaricomycotina</taxon>
        <taxon>Agaricomycetes</taxon>
        <taxon>Polyporales</taxon>
        <taxon>Adustoporiaceae</taxon>
        <taxon>Rhodonia</taxon>
    </lineage>
</organism>
<protein>
    <recommendedName>
        <fullName evidence="5">AMP-dependent synthetase/ligase domain-containing protein</fullName>
    </recommendedName>
</protein>
<sequence>MHLPRKMHSRPSPSSQSATCLVHHVCLEDLIVELSISESPFVMLVPVALLPHDSAYIIYTSGTTGRPKGVIVSHSNVCNLLCLSPGNLGIRPGTRVSQLLNVAFGMCAWEILGCLMNSRTLHLRGPHQQDWINVLKMVDVVISTPSILAQHDPSDYPNIRVVATAGV</sequence>
<evidence type="ECO:0000256" key="2">
    <source>
        <dbReference type="ARBA" id="ARBA00022553"/>
    </source>
</evidence>
<dbReference type="PANTHER" id="PTHR45527:SF11">
    <property type="entry name" value="NONRIBOSOMAL PEPTIDE SYNTHETASE 5"/>
    <property type="match status" value="1"/>
</dbReference>
<dbReference type="RefSeq" id="XP_024335345.1">
    <property type="nucleotide sequence ID" value="XM_024481259.1"/>
</dbReference>
<dbReference type="InterPro" id="IPR000873">
    <property type="entry name" value="AMP-dep_synth/lig_dom"/>
</dbReference>
<feature type="domain" description="AMP-dependent synthetase/ligase" evidence="5">
    <location>
        <begin position="45"/>
        <end position="149"/>
    </location>
</feature>
<dbReference type="AlphaFoldDB" id="A0A1X6MQ76"/>
<dbReference type="Pfam" id="PF00501">
    <property type="entry name" value="AMP-binding"/>
    <property type="match status" value="1"/>
</dbReference>
<keyword evidence="1" id="KW-0596">Phosphopantetheine</keyword>
<dbReference type="PROSITE" id="PS00455">
    <property type="entry name" value="AMP_BINDING"/>
    <property type="match status" value="1"/>
</dbReference>
<evidence type="ECO:0000256" key="4">
    <source>
        <dbReference type="ARBA" id="ARBA00029454"/>
    </source>
</evidence>
<comment type="similarity">
    <text evidence="4">Belongs to the NRP synthetase family.</text>
</comment>
<reference evidence="6 7" key="1">
    <citation type="submission" date="2017-04" db="EMBL/GenBank/DDBJ databases">
        <title>Genome Sequence of the Model Brown-Rot Fungus Postia placenta SB12.</title>
        <authorList>
            <consortium name="DOE Joint Genome Institute"/>
            <person name="Gaskell J."/>
            <person name="Kersten P."/>
            <person name="Larrondo L.F."/>
            <person name="Canessa P."/>
            <person name="Martinez D."/>
            <person name="Hibbett D."/>
            <person name="Schmoll M."/>
            <person name="Kubicek C.P."/>
            <person name="Martinez A.T."/>
            <person name="Yadav J."/>
            <person name="Master E."/>
            <person name="Magnuson J.K."/>
            <person name="James T."/>
            <person name="Yaver D."/>
            <person name="Berka R."/>
            <person name="Labutti K."/>
            <person name="Lipzen A."/>
            <person name="Aerts A."/>
            <person name="Barry K."/>
            <person name="Henrissat B."/>
            <person name="Blanchette R."/>
            <person name="Grigoriev I."/>
            <person name="Cullen D."/>
        </authorList>
    </citation>
    <scope>NUCLEOTIDE SEQUENCE [LARGE SCALE GENOMIC DNA]</scope>
    <source>
        <strain evidence="6 7">MAD-698-R-SB12</strain>
    </source>
</reference>
<evidence type="ECO:0000313" key="7">
    <source>
        <dbReference type="Proteomes" id="UP000194127"/>
    </source>
</evidence>
<dbReference type="GO" id="GO:0005737">
    <property type="term" value="C:cytoplasm"/>
    <property type="evidence" value="ECO:0007669"/>
    <property type="project" value="TreeGrafter"/>
</dbReference>
<dbReference type="Gene3D" id="3.40.50.12780">
    <property type="entry name" value="N-terminal domain of ligase-like"/>
    <property type="match status" value="1"/>
</dbReference>
<dbReference type="PANTHER" id="PTHR45527">
    <property type="entry name" value="NONRIBOSOMAL PEPTIDE SYNTHETASE"/>
    <property type="match status" value="1"/>
</dbReference>
<evidence type="ECO:0000259" key="5">
    <source>
        <dbReference type="Pfam" id="PF00501"/>
    </source>
</evidence>
<dbReference type="GO" id="GO:0031177">
    <property type="term" value="F:phosphopantetheine binding"/>
    <property type="evidence" value="ECO:0007669"/>
    <property type="project" value="TreeGrafter"/>
</dbReference>
<dbReference type="InterPro" id="IPR042099">
    <property type="entry name" value="ANL_N_sf"/>
</dbReference>
<gene>
    <name evidence="6" type="ORF">POSPLADRAFT_1060429</name>
</gene>
<name>A0A1X6MQ76_9APHY</name>
<dbReference type="GO" id="GO:0016874">
    <property type="term" value="F:ligase activity"/>
    <property type="evidence" value="ECO:0007669"/>
    <property type="project" value="UniProtKB-KW"/>
</dbReference>
<evidence type="ECO:0000313" key="6">
    <source>
        <dbReference type="EMBL" id="OSX58551.1"/>
    </source>
</evidence>
<dbReference type="Proteomes" id="UP000194127">
    <property type="component" value="Unassembled WGS sequence"/>
</dbReference>
<dbReference type="OrthoDB" id="2793207at2759"/>
<proteinExistence type="inferred from homology"/>
<dbReference type="SUPFAM" id="SSF56801">
    <property type="entry name" value="Acetyl-CoA synthetase-like"/>
    <property type="match status" value="1"/>
</dbReference>
<evidence type="ECO:0000256" key="1">
    <source>
        <dbReference type="ARBA" id="ARBA00022450"/>
    </source>
</evidence>
<dbReference type="GO" id="GO:0044550">
    <property type="term" value="P:secondary metabolite biosynthetic process"/>
    <property type="evidence" value="ECO:0007669"/>
    <property type="project" value="TreeGrafter"/>
</dbReference>
<dbReference type="PRINTS" id="PR00154">
    <property type="entry name" value="AMPBINDING"/>
</dbReference>
<dbReference type="GeneID" id="36326209"/>
<dbReference type="InterPro" id="IPR020845">
    <property type="entry name" value="AMP-binding_CS"/>
</dbReference>
<keyword evidence="7" id="KW-1185">Reference proteome</keyword>
<dbReference type="GO" id="GO:0043041">
    <property type="term" value="P:amino acid activation for nonribosomal peptide biosynthetic process"/>
    <property type="evidence" value="ECO:0007669"/>
    <property type="project" value="TreeGrafter"/>
</dbReference>